<dbReference type="InterPro" id="IPR027417">
    <property type="entry name" value="P-loop_NTPase"/>
</dbReference>
<dbReference type="GO" id="GO:0016740">
    <property type="term" value="F:transferase activity"/>
    <property type="evidence" value="ECO:0007669"/>
    <property type="project" value="UniProtKB-KW"/>
</dbReference>
<dbReference type="Gene3D" id="3.40.50.300">
    <property type="entry name" value="P-loop containing nucleotide triphosphate hydrolases"/>
    <property type="match status" value="1"/>
</dbReference>
<keyword evidence="5" id="KW-0819">tRNA processing</keyword>
<evidence type="ECO:0000256" key="6">
    <source>
        <dbReference type="ARBA" id="ARBA00022723"/>
    </source>
</evidence>
<evidence type="ECO:0000256" key="3">
    <source>
        <dbReference type="ARBA" id="ARBA00019010"/>
    </source>
</evidence>
<dbReference type="NCBIfam" id="TIGR00150">
    <property type="entry name" value="T6A_YjeE"/>
    <property type="match status" value="1"/>
</dbReference>
<evidence type="ECO:0000313" key="11">
    <source>
        <dbReference type="EMBL" id="PAE87969.1"/>
    </source>
</evidence>
<dbReference type="GO" id="GO:0005737">
    <property type="term" value="C:cytoplasm"/>
    <property type="evidence" value="ECO:0007669"/>
    <property type="project" value="UniProtKB-SubCell"/>
</dbReference>
<dbReference type="EMBL" id="NPCC01000024">
    <property type="protein sequence ID" value="PAE87969.1"/>
    <property type="molecule type" value="Genomic_DNA"/>
</dbReference>
<reference evidence="11 12" key="1">
    <citation type="submission" date="2017-07" db="EMBL/GenBank/DDBJ databases">
        <title>Isolation and whole genome analysis of endospore-forming bacteria from heroin.</title>
        <authorList>
            <person name="Kalinowski J."/>
            <person name="Ahrens B."/>
            <person name="Al-Dilaimi A."/>
            <person name="Winkler A."/>
            <person name="Wibberg D."/>
            <person name="Schleenbecker U."/>
            <person name="Ruckert C."/>
            <person name="Wolfel R."/>
            <person name="Grass G."/>
        </authorList>
    </citation>
    <scope>NUCLEOTIDE SEQUENCE [LARGE SCALE GENOMIC DNA]</scope>
    <source>
        <strain evidence="11 12">7539</strain>
    </source>
</reference>
<name>A0A268NXJ2_SHOCL</name>
<evidence type="ECO:0000256" key="5">
    <source>
        <dbReference type="ARBA" id="ARBA00022694"/>
    </source>
</evidence>
<keyword evidence="8" id="KW-0067">ATP-binding</keyword>
<accession>A0A268NXJ2</accession>
<dbReference type="GO" id="GO:0002949">
    <property type="term" value="P:tRNA threonylcarbamoyladenosine modification"/>
    <property type="evidence" value="ECO:0007669"/>
    <property type="project" value="InterPro"/>
</dbReference>
<evidence type="ECO:0000256" key="4">
    <source>
        <dbReference type="ARBA" id="ARBA00022490"/>
    </source>
</evidence>
<dbReference type="RefSeq" id="WP_011245723.1">
    <property type="nucleotide sequence ID" value="NZ_BOQQ01000009.1"/>
</dbReference>
<dbReference type="GO" id="GO:0005524">
    <property type="term" value="F:ATP binding"/>
    <property type="evidence" value="ECO:0007669"/>
    <property type="project" value="UniProtKB-KW"/>
</dbReference>
<keyword evidence="4" id="KW-0963">Cytoplasm</keyword>
<dbReference type="PANTHER" id="PTHR33540:SF2">
    <property type="entry name" value="TRNA THREONYLCARBAMOYLADENOSINE BIOSYNTHESIS PROTEIN TSAE"/>
    <property type="match status" value="1"/>
</dbReference>
<protein>
    <recommendedName>
        <fullName evidence="3">tRNA threonylcarbamoyladenosine biosynthesis protein TsaE</fullName>
    </recommendedName>
    <alternativeName>
        <fullName evidence="10">t(6)A37 threonylcarbamoyladenosine biosynthesis protein TsaE</fullName>
    </alternativeName>
</protein>
<evidence type="ECO:0000256" key="2">
    <source>
        <dbReference type="ARBA" id="ARBA00007599"/>
    </source>
</evidence>
<proteinExistence type="inferred from homology"/>
<dbReference type="GO" id="GO:0046872">
    <property type="term" value="F:metal ion binding"/>
    <property type="evidence" value="ECO:0007669"/>
    <property type="project" value="UniProtKB-KW"/>
</dbReference>
<gene>
    <name evidence="11" type="ORF">CHH72_15370</name>
</gene>
<organism evidence="11 12">
    <name type="scientific">Shouchella clausii</name>
    <name type="common">Alkalihalobacillus clausii</name>
    <dbReference type="NCBI Taxonomy" id="79880"/>
    <lineage>
        <taxon>Bacteria</taxon>
        <taxon>Bacillati</taxon>
        <taxon>Bacillota</taxon>
        <taxon>Bacilli</taxon>
        <taxon>Bacillales</taxon>
        <taxon>Bacillaceae</taxon>
        <taxon>Shouchella</taxon>
    </lineage>
</organism>
<dbReference type="Pfam" id="PF02367">
    <property type="entry name" value="TsaE"/>
    <property type="match status" value="1"/>
</dbReference>
<comment type="subcellular location">
    <subcellularLocation>
        <location evidence="1">Cytoplasm</location>
    </subcellularLocation>
</comment>
<dbReference type="Proteomes" id="UP000216207">
    <property type="component" value="Unassembled WGS sequence"/>
</dbReference>
<evidence type="ECO:0000256" key="10">
    <source>
        <dbReference type="ARBA" id="ARBA00032441"/>
    </source>
</evidence>
<dbReference type="SUPFAM" id="SSF52540">
    <property type="entry name" value="P-loop containing nucleoside triphosphate hydrolases"/>
    <property type="match status" value="1"/>
</dbReference>
<keyword evidence="11" id="KW-0808">Transferase</keyword>
<dbReference type="PANTHER" id="PTHR33540">
    <property type="entry name" value="TRNA THREONYLCARBAMOYLADENOSINE BIOSYNTHESIS PROTEIN TSAE"/>
    <property type="match status" value="1"/>
</dbReference>
<sequence>MTVWRAQTNSVEETIELAAALGSMLKPGDVVTLDGDLGAGKTHFAKGIAVALGVNGVVNSPTFTIIKEYEGNMPFYHMDVYRAEGQVQDLGLEEYFYGDGVTVVEWASLLEEALPNNRFACSIHLLGETKRELILKPVGEENRTRLEGLVQWQKF</sequence>
<dbReference type="OMA" id="VCLIEWA"/>
<keyword evidence="7" id="KW-0547">Nucleotide-binding</keyword>
<dbReference type="InterPro" id="IPR003442">
    <property type="entry name" value="T6A_TsaE"/>
</dbReference>
<dbReference type="AlphaFoldDB" id="A0A268NXJ2"/>
<comment type="similarity">
    <text evidence="2">Belongs to the TsaE family.</text>
</comment>
<comment type="caution">
    <text evidence="11">The sequence shown here is derived from an EMBL/GenBank/DDBJ whole genome shotgun (WGS) entry which is preliminary data.</text>
</comment>
<evidence type="ECO:0000256" key="9">
    <source>
        <dbReference type="ARBA" id="ARBA00022842"/>
    </source>
</evidence>
<evidence type="ECO:0000256" key="1">
    <source>
        <dbReference type="ARBA" id="ARBA00004496"/>
    </source>
</evidence>
<evidence type="ECO:0000256" key="7">
    <source>
        <dbReference type="ARBA" id="ARBA00022741"/>
    </source>
</evidence>
<keyword evidence="9" id="KW-0460">Magnesium</keyword>
<evidence type="ECO:0000313" key="12">
    <source>
        <dbReference type="Proteomes" id="UP000216207"/>
    </source>
</evidence>
<keyword evidence="6" id="KW-0479">Metal-binding</keyword>
<evidence type="ECO:0000256" key="8">
    <source>
        <dbReference type="ARBA" id="ARBA00022840"/>
    </source>
</evidence>